<feature type="compositionally biased region" description="Basic and acidic residues" evidence="13">
    <location>
        <begin position="522"/>
        <end position="534"/>
    </location>
</feature>
<dbReference type="EMBL" id="JBFDAA010000022">
    <property type="protein sequence ID" value="KAL1110440.1"/>
    <property type="molecule type" value="Genomic_DNA"/>
</dbReference>
<feature type="compositionally biased region" description="Basic and acidic residues" evidence="13">
    <location>
        <begin position="594"/>
        <end position="608"/>
    </location>
</feature>
<keyword evidence="8" id="KW-0238">DNA-binding</keyword>
<dbReference type="Proteomes" id="UP001558652">
    <property type="component" value="Unassembled WGS sequence"/>
</dbReference>
<dbReference type="InterPro" id="IPR043640">
    <property type="entry name" value="AF4/FMR2_CHD"/>
</dbReference>
<evidence type="ECO:0000256" key="6">
    <source>
        <dbReference type="ARBA" id="ARBA00022788"/>
    </source>
</evidence>
<dbReference type="PANTHER" id="PTHR10528">
    <property type="entry name" value="AF4/FMR2 FAMILY MEMBER"/>
    <property type="match status" value="1"/>
</dbReference>
<feature type="compositionally biased region" description="Basic residues" evidence="13">
    <location>
        <begin position="562"/>
        <end position="576"/>
    </location>
</feature>
<feature type="compositionally biased region" description="Low complexity" evidence="13">
    <location>
        <begin position="1"/>
        <end position="11"/>
    </location>
</feature>
<feature type="compositionally biased region" description="Basic and acidic residues" evidence="13">
    <location>
        <begin position="455"/>
        <end position="500"/>
    </location>
</feature>
<feature type="compositionally biased region" description="Basic residues" evidence="13">
    <location>
        <begin position="104"/>
        <end position="117"/>
    </location>
</feature>
<comment type="caution">
    <text evidence="15">The sequence shown here is derived from an EMBL/GenBank/DDBJ whole genome shotgun (WGS) entry which is preliminary data.</text>
</comment>
<protein>
    <recommendedName>
        <fullName evidence="3">AF4/FMR2 family member lilli</fullName>
    </recommendedName>
    <alternativeName>
        <fullName evidence="12">Protein lilliputian</fullName>
    </alternativeName>
</protein>
<evidence type="ECO:0000313" key="15">
    <source>
        <dbReference type="EMBL" id="KAL1110440.1"/>
    </source>
</evidence>
<feature type="compositionally biased region" description="Low complexity" evidence="13">
    <location>
        <begin position="781"/>
        <end position="798"/>
    </location>
</feature>
<feature type="compositionally biased region" description="Basic and acidic residues" evidence="13">
    <location>
        <begin position="173"/>
        <end position="184"/>
    </location>
</feature>
<evidence type="ECO:0000313" key="16">
    <source>
        <dbReference type="Proteomes" id="UP001558652"/>
    </source>
</evidence>
<dbReference type="GO" id="GO:0003677">
    <property type="term" value="F:DNA binding"/>
    <property type="evidence" value="ECO:0007669"/>
    <property type="project" value="UniProtKB-KW"/>
</dbReference>
<feature type="compositionally biased region" description="Pro residues" evidence="13">
    <location>
        <begin position="30"/>
        <end position="40"/>
    </location>
</feature>
<feature type="compositionally biased region" description="Basic and acidic residues" evidence="13">
    <location>
        <begin position="259"/>
        <end position="268"/>
    </location>
</feature>
<feature type="compositionally biased region" description="Basic and acidic residues" evidence="13">
    <location>
        <begin position="313"/>
        <end position="345"/>
    </location>
</feature>
<evidence type="ECO:0000256" key="12">
    <source>
        <dbReference type="ARBA" id="ARBA00032149"/>
    </source>
</evidence>
<keyword evidence="5" id="KW-0597">Phosphoprotein</keyword>
<evidence type="ECO:0000259" key="14">
    <source>
        <dbReference type="Pfam" id="PF18876"/>
    </source>
</evidence>
<keyword evidence="6" id="KW-0562">Pair-rule protein</keyword>
<organism evidence="15 16">
    <name type="scientific">Ranatra chinensis</name>
    <dbReference type="NCBI Taxonomy" id="642074"/>
    <lineage>
        <taxon>Eukaryota</taxon>
        <taxon>Metazoa</taxon>
        <taxon>Ecdysozoa</taxon>
        <taxon>Arthropoda</taxon>
        <taxon>Hexapoda</taxon>
        <taxon>Insecta</taxon>
        <taxon>Pterygota</taxon>
        <taxon>Neoptera</taxon>
        <taxon>Paraneoptera</taxon>
        <taxon>Hemiptera</taxon>
        <taxon>Heteroptera</taxon>
        <taxon>Panheteroptera</taxon>
        <taxon>Nepomorpha</taxon>
        <taxon>Nepidae</taxon>
        <taxon>Ranatrinae</taxon>
        <taxon>Ranatra</taxon>
    </lineage>
</organism>
<evidence type="ECO:0000256" key="11">
    <source>
        <dbReference type="ARBA" id="ARBA00024653"/>
    </source>
</evidence>
<keyword evidence="7" id="KW-0805">Transcription regulation</keyword>
<evidence type="ECO:0000256" key="3">
    <source>
        <dbReference type="ARBA" id="ARBA00021888"/>
    </source>
</evidence>
<proteinExistence type="inferred from homology"/>
<dbReference type="AlphaFoldDB" id="A0ABD0XW17"/>
<feature type="domain" description="AF4/FMR2 C-terminal homology" evidence="14">
    <location>
        <begin position="631"/>
        <end position="895"/>
    </location>
</feature>
<feature type="compositionally biased region" description="Basic and acidic residues" evidence="13">
    <location>
        <begin position="147"/>
        <end position="157"/>
    </location>
</feature>
<keyword evidence="10" id="KW-0539">Nucleus</keyword>
<keyword evidence="9" id="KW-0804">Transcription</keyword>
<feature type="compositionally biased region" description="Gly residues" evidence="13">
    <location>
        <begin position="346"/>
        <end position="358"/>
    </location>
</feature>
<evidence type="ECO:0000256" key="8">
    <source>
        <dbReference type="ARBA" id="ARBA00023125"/>
    </source>
</evidence>
<evidence type="ECO:0000256" key="4">
    <source>
        <dbReference type="ARBA" id="ARBA00022473"/>
    </source>
</evidence>
<feature type="region of interest" description="Disordered" evidence="13">
    <location>
        <begin position="1"/>
        <end position="362"/>
    </location>
</feature>
<keyword evidence="4" id="KW-0217">Developmental protein</keyword>
<comment type="similarity">
    <text evidence="2">Belongs to the AF4 family.</text>
</comment>
<feature type="region of interest" description="Disordered" evidence="13">
    <location>
        <begin position="381"/>
        <end position="410"/>
    </location>
</feature>
<feature type="region of interest" description="Disordered" evidence="13">
    <location>
        <begin position="448"/>
        <end position="608"/>
    </location>
</feature>
<evidence type="ECO:0000256" key="5">
    <source>
        <dbReference type="ARBA" id="ARBA00022553"/>
    </source>
</evidence>
<reference evidence="15 16" key="1">
    <citation type="submission" date="2024-07" db="EMBL/GenBank/DDBJ databases">
        <title>Chromosome-level genome assembly of the water stick insect Ranatra chinensis (Heteroptera: Nepidae).</title>
        <authorList>
            <person name="Liu X."/>
        </authorList>
    </citation>
    <scope>NUCLEOTIDE SEQUENCE [LARGE SCALE GENOMIC DNA]</scope>
    <source>
        <strain evidence="15">Cailab_2021Rc</strain>
        <tissue evidence="15">Muscle</tissue>
    </source>
</reference>
<feature type="compositionally biased region" description="Basic residues" evidence="13">
    <location>
        <begin position="245"/>
        <end position="255"/>
    </location>
</feature>
<evidence type="ECO:0000256" key="7">
    <source>
        <dbReference type="ARBA" id="ARBA00023015"/>
    </source>
</evidence>
<dbReference type="InterPro" id="IPR007797">
    <property type="entry name" value="AF4/FMR2"/>
</dbReference>
<evidence type="ECO:0000256" key="10">
    <source>
        <dbReference type="ARBA" id="ARBA00023242"/>
    </source>
</evidence>
<evidence type="ECO:0000256" key="9">
    <source>
        <dbReference type="ARBA" id="ARBA00023163"/>
    </source>
</evidence>
<sequence length="900" mass="100557">MSDSPGVMSSSSDDDSDSSESDSSTSATAPPEPPTPLPEQPEPRWNLGSFLPPPANTDRKRSPEPANIEPNKNDDDSELDIVVDNISKPCQLLSSMSDSDSDKKGKKYSRPKRRRRPISAPVVLDSDDSSECASPVRPPRTPSGSESDIKSKKEVLVNKKKMTSKSPDLLSSHSEDEASEKVDIKNYVNPKFTSKKEAPSIKPNIRKRNVKPPTTPSESDDEDLKKKKLEGTDSEEEPWVVSPSVKRRSNSRRSTKSNSSERVRRETWTSRLSSSEEESAVLPSPVKPVVRLPPATQGKRPPQGSSESEPEKEESPPKLDSESLAIQDKKKNDTLRKLFSKRDNECGGGKDGGKGGKAGSIYTKEGKGEKAIVVLVDSENERTSLQSPVKASPIHVTSPVPPNPSHRIPESATTILSPFVKPNPVTSTDFVNGRMSIICRIDLSKLSHVPAKKRKSEEIRTRTELPDTRQTKERKPEGKSKSDKQKERKSDKHRSREDKLKKRKRSPCNDVKEEDVPAQPEVVKRLNPEVKQDGYLKNNNNGQKRERRTSTSSSSSRDACAKRHFSLPCSKRKKHNERPLARSEGSLTDAPATNHEREKDKDKEEKRKDYKTNRVYYSYFEHPEEELSDNDDKDQYLSEAKRLKNGADREKDHTAQGMQYLEAVMYFLLTGNHMEHEMAAQTMYKESLDLIKNISWKFRSQQNVSSQGNIDSKLAVLSLRCQSLIHFKLFKMRRSDVKECEKLINEYTQKTNPPATVDQCGGSVVGQGQGTPSPLSPTPSPAGSVGSVGSQSSGYSSGELRAPTVNPPVHGQAPQQPPCIALPFPIYNALVKQNQNYASLYSSYELWEHADSLVYKGKHKDFFIELDRSCGPLTLHSSLKDLVRYVRVGIKRLKELRSET</sequence>
<dbReference type="PANTHER" id="PTHR10528:SF17">
    <property type="entry name" value="AF4_FMR2 FAMILY MEMBER LILLI"/>
    <property type="match status" value="1"/>
</dbReference>
<dbReference type="GO" id="GO:0007366">
    <property type="term" value="P:periodic partitioning by pair rule gene"/>
    <property type="evidence" value="ECO:0007669"/>
    <property type="project" value="UniProtKB-KW"/>
</dbReference>
<dbReference type="Pfam" id="PF18876">
    <property type="entry name" value="AFF4_CHD"/>
    <property type="match status" value="1"/>
</dbReference>
<evidence type="ECO:0000256" key="2">
    <source>
        <dbReference type="ARBA" id="ARBA00007354"/>
    </source>
</evidence>
<dbReference type="GO" id="GO:0005634">
    <property type="term" value="C:nucleus"/>
    <property type="evidence" value="ECO:0007669"/>
    <property type="project" value="UniProtKB-SubCell"/>
</dbReference>
<keyword evidence="16" id="KW-1185">Reference proteome</keyword>
<gene>
    <name evidence="15" type="ORF">AAG570_007971</name>
</gene>
<accession>A0ABD0XW17</accession>
<name>A0ABD0XW17_9HEMI</name>
<evidence type="ECO:0000256" key="1">
    <source>
        <dbReference type="ARBA" id="ARBA00004123"/>
    </source>
</evidence>
<feature type="region of interest" description="Disordered" evidence="13">
    <location>
        <begin position="751"/>
        <end position="814"/>
    </location>
</feature>
<evidence type="ECO:0000256" key="13">
    <source>
        <dbReference type="SAM" id="MobiDB-lite"/>
    </source>
</evidence>
<comment type="subcellular location">
    <subcellularLocation>
        <location evidence="1">Nucleus</location>
    </subcellularLocation>
</comment>
<comment type="function">
    <text evidence="11">Has a role in transcriptional regulation. Acts in parallel with the Ras/MAPK and the PI3K/PKB pathways in the control of cell identity and cellular growth. Essential for regulation of the cytoskeleton and cell growth but not for cell proliferation or growth rate. Required specifically for the microtubule-based basal transport of lipid droplets. Plays a partially redundant function downstream of Raf in cell fate specification in the developing eye. Pair-rule protein that regulates embryonic cellularization, gastrulation and segmentation.</text>
</comment>